<evidence type="ECO:0000256" key="2">
    <source>
        <dbReference type="ARBA" id="ARBA00022829"/>
    </source>
</evidence>
<dbReference type="Gene3D" id="1.10.10.580">
    <property type="entry name" value="Structural maintenance of chromosome 1. Chain E"/>
    <property type="match status" value="1"/>
</dbReference>
<evidence type="ECO:0000313" key="7">
    <source>
        <dbReference type="EMBL" id="ALC81460.1"/>
    </source>
</evidence>
<sequence length="250" mass="29550">MEYHVKIDAFEGPLDLLLHLINNLEIEIYDIPVAEITEQYLLYVHAMQVLELDIASEYLVMAATLLSIKSKMLLPKQEEELFDDEFSEEEDPREELIEKLIEYKKYKNAAKSLKEREEDRQNAFSKPPSDLSEYAKEAEMKNEKLSVSVYDMLGAFQKMMNRKKLNKPEETTISRQEIPIEDRMNQIMDFLKVSKKRIKFEELFPHEQKDHMVVTFLAVLELMKNQQIRIEQKHNFSDIFITGSDTIYDT</sequence>
<reference evidence="8" key="1">
    <citation type="submission" date="2015-08" db="EMBL/GenBank/DDBJ databases">
        <title>Genome sequencing project for genomic taxonomy and phylogenomics of Bacillus-like bacteria.</title>
        <authorList>
            <person name="Liu B."/>
            <person name="Wang J."/>
            <person name="Zhu Y."/>
            <person name="Liu G."/>
            <person name="Chen Q."/>
            <person name="Chen Z."/>
            <person name="Lan J."/>
            <person name="Che J."/>
            <person name="Ge C."/>
            <person name="Shi H."/>
            <person name="Pan Z."/>
            <person name="Liu X."/>
        </authorList>
    </citation>
    <scope>NUCLEOTIDE SEQUENCE [LARGE SCALE GENOMIC DNA]</scope>
    <source>
        <strain evidence="8">FJAT-4402</strain>
    </source>
</reference>
<evidence type="ECO:0000313" key="8">
    <source>
        <dbReference type="Proteomes" id="UP000067625"/>
    </source>
</evidence>
<comment type="subunit">
    <text evidence="5">Component of a cohesin-like complex composed of ScpA, ScpB and the Smc homodimer, in which ScpA and ScpB bind to the head domain of Smc. The presence of the three proteins is required for the association of the complex with DNA.</text>
</comment>
<comment type="similarity">
    <text evidence="5">Belongs to the ScpA family.</text>
</comment>
<dbReference type="NCBIfam" id="NF000994">
    <property type="entry name" value="PRK00104.1-3"/>
    <property type="match status" value="1"/>
</dbReference>
<keyword evidence="3 5" id="KW-0131">Cell cycle</keyword>
<dbReference type="STRING" id="1441095.AM592_07510"/>
<dbReference type="NCBIfam" id="NF000995">
    <property type="entry name" value="PRK00104.1-4"/>
    <property type="match status" value="1"/>
</dbReference>
<evidence type="ECO:0000256" key="1">
    <source>
        <dbReference type="ARBA" id="ARBA00022618"/>
    </source>
</evidence>
<dbReference type="PANTHER" id="PTHR33969:SF2">
    <property type="entry name" value="SEGREGATION AND CONDENSATION PROTEIN A"/>
    <property type="match status" value="1"/>
</dbReference>
<dbReference type="InterPro" id="IPR003768">
    <property type="entry name" value="ScpA"/>
</dbReference>
<proteinExistence type="inferred from homology"/>
<keyword evidence="8" id="KW-1185">Reference proteome</keyword>
<gene>
    <name evidence="5" type="primary">scpA</name>
    <name evidence="7" type="ORF">AM592_07510</name>
</gene>
<comment type="subcellular location">
    <subcellularLocation>
        <location evidence="5">Cytoplasm</location>
    </subcellularLocation>
    <text evidence="5">Associated with two foci at the outer edges of the nucleoid region in young cells, and at four foci within both cell halves in older cells.</text>
</comment>
<dbReference type="OrthoDB" id="9811016at2"/>
<evidence type="ECO:0000256" key="5">
    <source>
        <dbReference type="HAMAP-Rule" id="MF_01805"/>
    </source>
</evidence>
<dbReference type="RefSeq" id="WP_053603218.1">
    <property type="nucleotide sequence ID" value="NZ_CP012600.1"/>
</dbReference>
<protein>
    <recommendedName>
        <fullName evidence="4 5">Segregation and condensation protein A</fullName>
    </recommendedName>
</protein>
<dbReference type="GO" id="GO:0006260">
    <property type="term" value="P:DNA replication"/>
    <property type="evidence" value="ECO:0007669"/>
    <property type="project" value="UniProtKB-UniRule"/>
</dbReference>
<dbReference type="Gene3D" id="6.10.250.2410">
    <property type="match status" value="1"/>
</dbReference>
<dbReference type="PATRIC" id="fig|1441095.3.peg.1654"/>
<keyword evidence="2 5" id="KW-0159">Chromosome partition</keyword>
<dbReference type="AlphaFoldDB" id="A0A0M4FQI4"/>
<dbReference type="GO" id="GO:0005737">
    <property type="term" value="C:cytoplasm"/>
    <property type="evidence" value="ECO:0007669"/>
    <property type="project" value="UniProtKB-SubCell"/>
</dbReference>
<dbReference type="InterPro" id="IPR023093">
    <property type="entry name" value="ScpA-like_C"/>
</dbReference>
<dbReference type="Proteomes" id="UP000067625">
    <property type="component" value="Chromosome"/>
</dbReference>
<evidence type="ECO:0000256" key="3">
    <source>
        <dbReference type="ARBA" id="ARBA00023306"/>
    </source>
</evidence>
<dbReference type="GO" id="GO:0051301">
    <property type="term" value="P:cell division"/>
    <property type="evidence" value="ECO:0007669"/>
    <property type="project" value="UniProtKB-KW"/>
</dbReference>
<evidence type="ECO:0000256" key="6">
    <source>
        <dbReference type="SAM" id="Coils"/>
    </source>
</evidence>
<dbReference type="PANTHER" id="PTHR33969">
    <property type="entry name" value="SEGREGATION AND CONDENSATION PROTEIN A"/>
    <property type="match status" value="1"/>
</dbReference>
<dbReference type="HAMAP" id="MF_01805">
    <property type="entry name" value="ScpA"/>
    <property type="match status" value="1"/>
</dbReference>
<dbReference type="EMBL" id="CP012600">
    <property type="protein sequence ID" value="ALC81460.1"/>
    <property type="molecule type" value="Genomic_DNA"/>
</dbReference>
<dbReference type="Pfam" id="PF02616">
    <property type="entry name" value="SMC_ScpA"/>
    <property type="match status" value="1"/>
</dbReference>
<keyword evidence="1 5" id="KW-0132">Cell division</keyword>
<name>A0A0M4FQI4_9BACI</name>
<keyword evidence="5" id="KW-0963">Cytoplasm</keyword>
<accession>A0A0M4FQI4</accession>
<reference evidence="7 8" key="2">
    <citation type="journal article" date="2016" name="Int. J. Syst. Evol. Microbiol.">
        <title>Bacillus gobiensis sp. nov., isolated from a soil sample.</title>
        <authorList>
            <person name="Liu B."/>
            <person name="Liu G.H."/>
            <person name="Cetin S."/>
            <person name="Schumann P."/>
            <person name="Pan Z.Z."/>
            <person name="Chen Q.Q."/>
        </authorList>
    </citation>
    <scope>NUCLEOTIDE SEQUENCE [LARGE SCALE GENOMIC DNA]</scope>
    <source>
        <strain evidence="7 8">FJAT-4402</strain>
    </source>
</reference>
<evidence type="ECO:0000256" key="4">
    <source>
        <dbReference type="ARBA" id="ARBA00044777"/>
    </source>
</evidence>
<keyword evidence="6" id="KW-0175">Coiled coil</keyword>
<comment type="function">
    <text evidence="5">Participates in chromosomal partition during cell division. May act via the formation of a condensin-like complex containing Smc and ScpB that pull DNA away from mid-cell into both cell halves.</text>
</comment>
<dbReference type="GO" id="GO:0007059">
    <property type="term" value="P:chromosome segregation"/>
    <property type="evidence" value="ECO:0007669"/>
    <property type="project" value="UniProtKB-UniRule"/>
</dbReference>
<organism evidence="7 8">
    <name type="scientific">Bacillus gobiensis</name>
    <dbReference type="NCBI Taxonomy" id="1441095"/>
    <lineage>
        <taxon>Bacteria</taxon>
        <taxon>Bacillati</taxon>
        <taxon>Bacillota</taxon>
        <taxon>Bacilli</taxon>
        <taxon>Bacillales</taxon>
        <taxon>Bacillaceae</taxon>
        <taxon>Bacillus</taxon>
    </lineage>
</organism>
<feature type="coiled-coil region" evidence="6">
    <location>
        <begin position="96"/>
        <end position="123"/>
    </location>
</feature>